<evidence type="ECO:0000256" key="1">
    <source>
        <dbReference type="ARBA" id="ARBA00023015"/>
    </source>
</evidence>
<keyword evidence="2 4" id="KW-0238">DNA-binding</keyword>
<sequence length="199" mass="21563">MTGGRPRSETSRLAILDAARDLLLERGYERLTIDAIATRAGVGRQTIYRWWASKSAVVADAALEGDLAPPLVPPPDTGDIETDLRGWLRAWTHRLTTAESTGFILALTAATADDRAIADILYDRFTRPHEQLLRDRLELARVAGQLAPDAPVSTIAGVLIGSMLYRVLSRQAPPTADDADLVVGLVFHGSGNRGRRTGI</sequence>
<feature type="DNA-binding region" description="H-T-H motif" evidence="4">
    <location>
        <begin position="32"/>
        <end position="51"/>
    </location>
</feature>
<evidence type="ECO:0000256" key="3">
    <source>
        <dbReference type="ARBA" id="ARBA00023163"/>
    </source>
</evidence>
<dbReference type="STRING" id="1834516.BL253_35370"/>
<dbReference type="SUPFAM" id="SSF48498">
    <property type="entry name" value="Tetracyclin repressor-like, C-terminal domain"/>
    <property type="match status" value="1"/>
</dbReference>
<dbReference type="Proteomes" id="UP000188929">
    <property type="component" value="Unassembled WGS sequence"/>
</dbReference>
<comment type="caution">
    <text evidence="6">The sequence shown here is derived from an EMBL/GenBank/DDBJ whole genome shotgun (WGS) entry which is preliminary data.</text>
</comment>
<keyword evidence="7" id="KW-1185">Reference proteome</keyword>
<dbReference type="Gene3D" id="1.10.10.60">
    <property type="entry name" value="Homeodomain-like"/>
    <property type="match status" value="1"/>
</dbReference>
<proteinExistence type="predicted"/>
<dbReference type="InterPro" id="IPR050109">
    <property type="entry name" value="HTH-type_TetR-like_transc_reg"/>
</dbReference>
<name>A0A1V2HZY8_9ACTN</name>
<organism evidence="6 7">
    <name type="scientific">Pseudofrankia asymbiotica</name>
    <dbReference type="NCBI Taxonomy" id="1834516"/>
    <lineage>
        <taxon>Bacteria</taxon>
        <taxon>Bacillati</taxon>
        <taxon>Actinomycetota</taxon>
        <taxon>Actinomycetes</taxon>
        <taxon>Frankiales</taxon>
        <taxon>Frankiaceae</taxon>
        <taxon>Pseudofrankia</taxon>
    </lineage>
</organism>
<dbReference type="Pfam" id="PF00440">
    <property type="entry name" value="TetR_N"/>
    <property type="match status" value="1"/>
</dbReference>
<dbReference type="InterPro" id="IPR036271">
    <property type="entry name" value="Tet_transcr_reg_TetR-rel_C_sf"/>
</dbReference>
<feature type="domain" description="HTH tetR-type" evidence="5">
    <location>
        <begin position="9"/>
        <end position="69"/>
    </location>
</feature>
<keyword evidence="1" id="KW-0805">Transcription regulation</keyword>
<dbReference type="AlphaFoldDB" id="A0A1V2HZY8"/>
<dbReference type="Gene3D" id="1.10.357.10">
    <property type="entry name" value="Tetracycline Repressor, domain 2"/>
    <property type="match status" value="1"/>
</dbReference>
<dbReference type="InterPro" id="IPR001647">
    <property type="entry name" value="HTH_TetR"/>
</dbReference>
<dbReference type="PANTHER" id="PTHR30055">
    <property type="entry name" value="HTH-TYPE TRANSCRIPTIONAL REGULATOR RUTR"/>
    <property type="match status" value="1"/>
</dbReference>
<evidence type="ECO:0000256" key="2">
    <source>
        <dbReference type="ARBA" id="ARBA00023125"/>
    </source>
</evidence>
<dbReference type="GO" id="GO:0003700">
    <property type="term" value="F:DNA-binding transcription factor activity"/>
    <property type="evidence" value="ECO:0007669"/>
    <property type="project" value="TreeGrafter"/>
</dbReference>
<dbReference type="EMBL" id="MOMC01000104">
    <property type="protein sequence ID" value="ONH22565.1"/>
    <property type="molecule type" value="Genomic_DNA"/>
</dbReference>
<dbReference type="Pfam" id="PF16859">
    <property type="entry name" value="TetR_C_11"/>
    <property type="match status" value="1"/>
</dbReference>
<dbReference type="PROSITE" id="PS50977">
    <property type="entry name" value="HTH_TETR_2"/>
    <property type="match status" value="1"/>
</dbReference>
<dbReference type="InterPro" id="IPR009057">
    <property type="entry name" value="Homeodomain-like_sf"/>
</dbReference>
<dbReference type="OrthoDB" id="9796019at2"/>
<dbReference type="GO" id="GO:0000976">
    <property type="term" value="F:transcription cis-regulatory region binding"/>
    <property type="evidence" value="ECO:0007669"/>
    <property type="project" value="TreeGrafter"/>
</dbReference>
<dbReference type="PANTHER" id="PTHR30055:SF148">
    <property type="entry name" value="TETR-FAMILY TRANSCRIPTIONAL REGULATOR"/>
    <property type="match status" value="1"/>
</dbReference>
<dbReference type="RefSeq" id="WP_076822333.1">
    <property type="nucleotide sequence ID" value="NZ_MOMC01000104.1"/>
</dbReference>
<reference evidence="7" key="1">
    <citation type="submission" date="2016-10" db="EMBL/GenBank/DDBJ databases">
        <title>Frankia sp. NRRL B-16386 Genome sequencing.</title>
        <authorList>
            <person name="Ghodhbane-Gtari F."/>
            <person name="Swanson E."/>
            <person name="Gueddou A."/>
            <person name="Hezbri K."/>
            <person name="Ktari K."/>
            <person name="Nouioui I."/>
            <person name="Morris K."/>
            <person name="Simpson S."/>
            <person name="Abebe-Akele F."/>
            <person name="Thomas K."/>
            <person name="Gtari M."/>
            <person name="Tisa L.S."/>
        </authorList>
    </citation>
    <scope>NUCLEOTIDE SEQUENCE [LARGE SCALE GENOMIC DNA]</scope>
    <source>
        <strain evidence="7">NRRL B-16386</strain>
    </source>
</reference>
<dbReference type="PRINTS" id="PR00455">
    <property type="entry name" value="HTHTETR"/>
</dbReference>
<dbReference type="InterPro" id="IPR011075">
    <property type="entry name" value="TetR_C"/>
</dbReference>
<evidence type="ECO:0000313" key="6">
    <source>
        <dbReference type="EMBL" id="ONH22565.1"/>
    </source>
</evidence>
<gene>
    <name evidence="6" type="ORF">BL253_35370</name>
</gene>
<evidence type="ECO:0000259" key="5">
    <source>
        <dbReference type="PROSITE" id="PS50977"/>
    </source>
</evidence>
<accession>A0A1V2HZY8</accession>
<evidence type="ECO:0000313" key="7">
    <source>
        <dbReference type="Proteomes" id="UP000188929"/>
    </source>
</evidence>
<keyword evidence="3" id="KW-0804">Transcription</keyword>
<evidence type="ECO:0000256" key="4">
    <source>
        <dbReference type="PROSITE-ProRule" id="PRU00335"/>
    </source>
</evidence>
<protein>
    <submittedName>
        <fullName evidence="6">TetR family transcriptional regulator</fullName>
    </submittedName>
</protein>
<dbReference type="SUPFAM" id="SSF46689">
    <property type="entry name" value="Homeodomain-like"/>
    <property type="match status" value="1"/>
</dbReference>